<accession>A0ABT2RQE2</accession>
<gene>
    <name evidence="1" type="ORF">OCV99_13795</name>
</gene>
<keyword evidence="2" id="KW-1185">Reference proteome</keyword>
<protein>
    <submittedName>
        <fullName evidence="1">Uncharacterized protein</fullName>
    </submittedName>
</protein>
<comment type="caution">
    <text evidence="1">The sequence shown here is derived from an EMBL/GenBank/DDBJ whole genome shotgun (WGS) entry which is preliminary data.</text>
</comment>
<dbReference type="EMBL" id="JAOQJU010000022">
    <property type="protein sequence ID" value="MCU6687590.1"/>
    <property type="molecule type" value="Genomic_DNA"/>
</dbReference>
<evidence type="ECO:0000313" key="1">
    <source>
        <dbReference type="EMBL" id="MCU6687590.1"/>
    </source>
</evidence>
<dbReference type="Proteomes" id="UP001652431">
    <property type="component" value="Unassembled WGS sequence"/>
</dbReference>
<reference evidence="1 2" key="1">
    <citation type="journal article" date="2021" name="ISME Commun">
        <title>Automated analysis of genomic sequences facilitates high-throughput and comprehensive description of bacteria.</title>
        <authorList>
            <person name="Hitch T.C.A."/>
        </authorList>
    </citation>
    <scope>NUCLEOTIDE SEQUENCE [LARGE SCALE GENOMIC DNA]</scope>
    <source>
        <strain evidence="1 2">Sanger_03</strain>
    </source>
</reference>
<name>A0ABT2RQE2_9FIRM</name>
<sequence length="122" mass="14010">MSIQEKNRVVMLWAGYGAGEIDVQFRKKAEECTRRGEPFGVYWHSYACTPDMAKKEAQYCAETIEEYKIFGPVVFIFSEDSSRYVQSRGIAVTEKLKKELVYAFCKAMKEYGYDAEGRADAN</sequence>
<evidence type="ECO:0000313" key="2">
    <source>
        <dbReference type="Proteomes" id="UP001652431"/>
    </source>
</evidence>
<proteinExistence type="predicted"/>
<dbReference type="RefSeq" id="WP_158371336.1">
    <property type="nucleotide sequence ID" value="NZ_JAOQJU010000022.1"/>
</dbReference>
<organism evidence="1 2">
    <name type="scientific">Dorea acetigenes</name>
    <dbReference type="NCBI Taxonomy" id="2981787"/>
    <lineage>
        <taxon>Bacteria</taxon>
        <taxon>Bacillati</taxon>
        <taxon>Bacillota</taxon>
        <taxon>Clostridia</taxon>
        <taxon>Lachnospirales</taxon>
        <taxon>Lachnospiraceae</taxon>
        <taxon>Dorea</taxon>
    </lineage>
</organism>
<dbReference type="Gene3D" id="3.20.20.80">
    <property type="entry name" value="Glycosidases"/>
    <property type="match status" value="1"/>
</dbReference>